<accession>A0A347UFG1</accession>
<gene>
    <name evidence="2" type="ORF">BAR1_06350</name>
</gene>
<organism evidence="2 3">
    <name type="scientific">Profundibacter amoris</name>
    <dbReference type="NCBI Taxonomy" id="2171755"/>
    <lineage>
        <taxon>Bacteria</taxon>
        <taxon>Pseudomonadati</taxon>
        <taxon>Pseudomonadota</taxon>
        <taxon>Alphaproteobacteria</taxon>
        <taxon>Rhodobacterales</taxon>
        <taxon>Paracoccaceae</taxon>
        <taxon>Profundibacter</taxon>
    </lineage>
</organism>
<keyword evidence="2" id="KW-0808">Transferase</keyword>
<dbReference type="AlphaFoldDB" id="A0A347UFG1"/>
<dbReference type="Pfam" id="PF13302">
    <property type="entry name" value="Acetyltransf_3"/>
    <property type="match status" value="1"/>
</dbReference>
<evidence type="ECO:0000313" key="3">
    <source>
        <dbReference type="Proteomes" id="UP000261704"/>
    </source>
</evidence>
<dbReference type="PANTHER" id="PTHR43792">
    <property type="entry name" value="GNAT FAMILY, PUTATIVE (AFU_ORTHOLOGUE AFUA_3G00765)-RELATED-RELATED"/>
    <property type="match status" value="1"/>
</dbReference>
<dbReference type="OrthoDB" id="6293260at2"/>
<sequence>MRGWMIPEIETERMVLVSPARADFEALARLWSLPEVYRFIGGEARPKSQLWGAFLANIGAWTEMGYGMWPVKRRDTGALIGQVGFPCAMRGHGAGFDEYPEAGWLFEGRAQGQGFAYEAMQAALTWFDGAGLADRCVCMIDPQNTPSMRLAGKLGFAKTRLSMFEGDELQLFARQV</sequence>
<keyword evidence="3" id="KW-1185">Reference proteome</keyword>
<reference evidence="2 3" key="1">
    <citation type="submission" date="2018-09" db="EMBL/GenBank/DDBJ databases">
        <title>Profundibacter amoris BAR1 gen. nov., sp. nov., a new member of the Roseobacter clade isolated at Lokis Castle Vent Field on the Arctic Mid-Oceanic Ridge.</title>
        <authorList>
            <person name="Le Moine Bauer S."/>
            <person name="Sjoeberg A.G."/>
            <person name="L'Haridon S."/>
            <person name="Stokke R."/>
            <person name="Roalkvam I."/>
            <person name="Steen I.H."/>
            <person name="Dahle H."/>
        </authorList>
    </citation>
    <scope>NUCLEOTIDE SEQUENCE [LARGE SCALE GENOMIC DNA]</scope>
    <source>
        <strain evidence="2 3">BAR1</strain>
    </source>
</reference>
<dbReference type="InterPro" id="IPR000182">
    <property type="entry name" value="GNAT_dom"/>
</dbReference>
<dbReference type="PANTHER" id="PTHR43792:SF16">
    <property type="entry name" value="N-ACETYLTRANSFERASE DOMAIN-CONTAINING PROTEIN"/>
    <property type="match status" value="1"/>
</dbReference>
<dbReference type="InterPro" id="IPR051531">
    <property type="entry name" value="N-acetyltransferase"/>
</dbReference>
<evidence type="ECO:0000259" key="1">
    <source>
        <dbReference type="Pfam" id="PF13302"/>
    </source>
</evidence>
<dbReference type="GO" id="GO:0016747">
    <property type="term" value="F:acyltransferase activity, transferring groups other than amino-acyl groups"/>
    <property type="evidence" value="ECO:0007669"/>
    <property type="project" value="InterPro"/>
</dbReference>
<dbReference type="SUPFAM" id="SSF55729">
    <property type="entry name" value="Acyl-CoA N-acyltransferases (Nat)"/>
    <property type="match status" value="1"/>
</dbReference>
<proteinExistence type="predicted"/>
<dbReference type="KEGG" id="pamo:BAR1_06350"/>
<dbReference type="Proteomes" id="UP000261704">
    <property type="component" value="Chromosome"/>
</dbReference>
<dbReference type="InterPro" id="IPR016181">
    <property type="entry name" value="Acyl_CoA_acyltransferase"/>
</dbReference>
<name>A0A347UFG1_9RHOB</name>
<protein>
    <submittedName>
        <fullName evidence="2">N-acetyltransferase</fullName>
    </submittedName>
</protein>
<dbReference type="EMBL" id="CP032125">
    <property type="protein sequence ID" value="AXX97589.1"/>
    <property type="molecule type" value="Genomic_DNA"/>
</dbReference>
<feature type="domain" description="N-acetyltransferase" evidence="1">
    <location>
        <begin position="13"/>
        <end position="156"/>
    </location>
</feature>
<dbReference type="Gene3D" id="3.40.630.30">
    <property type="match status" value="1"/>
</dbReference>
<evidence type="ECO:0000313" key="2">
    <source>
        <dbReference type="EMBL" id="AXX97589.1"/>
    </source>
</evidence>